<reference evidence="8" key="1">
    <citation type="submission" date="2016-06" db="EMBL/GenBank/DDBJ databases">
        <authorList>
            <person name="Cuomo C."/>
            <person name="Litvintseva A."/>
            <person name="Heitman J."/>
            <person name="Chen Y."/>
            <person name="Sun S."/>
            <person name="Springer D."/>
            <person name="Dromer F."/>
            <person name="Young S."/>
            <person name="Zeng Q."/>
            <person name="Chapman S."/>
            <person name="Gujja S."/>
            <person name="Saif S."/>
            <person name="Birren B."/>
        </authorList>
    </citation>
    <scope>NUCLEOTIDE SEQUENCE</scope>
    <source>
        <strain evidence="8">CBS 7841</strain>
    </source>
</reference>
<evidence type="ECO:0000256" key="2">
    <source>
        <dbReference type="ARBA" id="ARBA00004496"/>
    </source>
</evidence>
<dbReference type="GeneID" id="91085516"/>
<dbReference type="GO" id="GO:0003723">
    <property type="term" value="F:RNA binding"/>
    <property type="evidence" value="ECO:0007669"/>
    <property type="project" value="UniProtKB-KW"/>
</dbReference>
<dbReference type="GO" id="GO:0005634">
    <property type="term" value="C:nucleus"/>
    <property type="evidence" value="ECO:0007669"/>
    <property type="project" value="UniProtKB-SubCell"/>
</dbReference>
<evidence type="ECO:0000256" key="7">
    <source>
        <dbReference type="ARBA" id="ARBA00023242"/>
    </source>
</evidence>
<evidence type="ECO:0000256" key="6">
    <source>
        <dbReference type="ARBA" id="ARBA00023125"/>
    </source>
</evidence>
<organism evidence="8 9">
    <name type="scientific">Cryptococcus depauperatus CBS 7841</name>
    <dbReference type="NCBI Taxonomy" id="1295531"/>
    <lineage>
        <taxon>Eukaryota</taxon>
        <taxon>Fungi</taxon>
        <taxon>Dikarya</taxon>
        <taxon>Basidiomycota</taxon>
        <taxon>Agaricomycotina</taxon>
        <taxon>Tremellomycetes</taxon>
        <taxon>Tremellales</taxon>
        <taxon>Cryptococcaceae</taxon>
        <taxon>Cryptococcus</taxon>
    </lineage>
</organism>
<dbReference type="InterPro" id="IPR033956">
    <property type="entry name" value="Translin"/>
</dbReference>
<gene>
    <name evidence="8" type="ORF">L203_101303</name>
</gene>
<evidence type="ECO:0000256" key="3">
    <source>
        <dbReference type="ARBA" id="ARBA00005902"/>
    </source>
</evidence>
<dbReference type="Pfam" id="PF01997">
    <property type="entry name" value="Translin"/>
    <property type="match status" value="1"/>
</dbReference>
<dbReference type="GO" id="GO:0016070">
    <property type="term" value="P:RNA metabolic process"/>
    <property type="evidence" value="ECO:0007669"/>
    <property type="project" value="InterPro"/>
</dbReference>
<protein>
    <submittedName>
        <fullName evidence="8">Uncharacterized protein</fullName>
    </submittedName>
</protein>
<evidence type="ECO:0000313" key="8">
    <source>
        <dbReference type="EMBL" id="WVN86142.1"/>
    </source>
</evidence>
<accession>A0A1E3IEP4</accession>
<dbReference type="SUPFAM" id="SSF74784">
    <property type="entry name" value="Translin"/>
    <property type="match status" value="1"/>
</dbReference>
<dbReference type="GO" id="GO:0005737">
    <property type="term" value="C:cytoplasm"/>
    <property type="evidence" value="ECO:0007669"/>
    <property type="project" value="UniProtKB-SubCell"/>
</dbReference>
<dbReference type="AlphaFoldDB" id="A0A1E3IEP4"/>
<reference evidence="8" key="2">
    <citation type="journal article" date="2022" name="Elife">
        <title>Obligate sexual reproduction of a homothallic fungus closely related to the Cryptococcus pathogenic species complex.</title>
        <authorList>
            <person name="Passer A.R."/>
            <person name="Clancey S.A."/>
            <person name="Shea T."/>
            <person name="David-Palma M."/>
            <person name="Averette A.F."/>
            <person name="Boekhout T."/>
            <person name="Porcel B.M."/>
            <person name="Nowrousian M."/>
            <person name="Cuomo C.A."/>
            <person name="Sun S."/>
            <person name="Heitman J."/>
            <person name="Coelho M.A."/>
        </authorList>
    </citation>
    <scope>NUCLEOTIDE SEQUENCE</scope>
    <source>
        <strain evidence="8">CBS 7841</strain>
    </source>
</reference>
<comment type="subcellular location">
    <subcellularLocation>
        <location evidence="2">Cytoplasm</location>
    </subcellularLocation>
    <subcellularLocation>
        <location evidence="1">Nucleus</location>
    </subcellularLocation>
</comment>
<evidence type="ECO:0000313" key="9">
    <source>
        <dbReference type="Proteomes" id="UP000094043"/>
    </source>
</evidence>
<keyword evidence="6" id="KW-0238">DNA-binding</keyword>
<dbReference type="KEGG" id="cdep:91085516"/>
<dbReference type="GO" id="GO:0003697">
    <property type="term" value="F:single-stranded DNA binding"/>
    <property type="evidence" value="ECO:0007669"/>
    <property type="project" value="InterPro"/>
</dbReference>
<dbReference type="InterPro" id="IPR016068">
    <property type="entry name" value="Translin_N"/>
</dbReference>
<sequence length="227" mass="25096">MSRAQTVADTLSSAINSLENDQNLRKQIKEASEPIEDLARLAWSEVNKVHSASSSQHQEICGNALGIIERIAPLWTNVAKLIPPGEFYRHISTIGPITRSLTTTLTLSRFLLLDELTPAFVVSNLIGLDQDGVKGMILLSSDDYLQGVIGTVNELPRLSINAVTSQNFDLPVKIAAFVNDIFASYSLLNLRNDGLRRRFDSLKYDLKRCEDVVYDLTLRGLAPTPKA</sequence>
<dbReference type="GO" id="GO:0043565">
    <property type="term" value="F:sequence-specific DNA binding"/>
    <property type="evidence" value="ECO:0007669"/>
    <property type="project" value="InterPro"/>
</dbReference>
<dbReference type="RefSeq" id="XP_066066842.1">
    <property type="nucleotide sequence ID" value="XM_066210745.1"/>
</dbReference>
<dbReference type="EMBL" id="CP143785">
    <property type="protein sequence ID" value="WVN86142.1"/>
    <property type="molecule type" value="Genomic_DNA"/>
</dbReference>
<keyword evidence="9" id="KW-1185">Reference proteome</keyword>
<keyword evidence="7" id="KW-0539">Nucleus</keyword>
<dbReference type="Proteomes" id="UP000094043">
    <property type="component" value="Chromosome 2"/>
</dbReference>
<evidence type="ECO:0000256" key="5">
    <source>
        <dbReference type="ARBA" id="ARBA00022884"/>
    </source>
</evidence>
<dbReference type="InterPro" id="IPR016069">
    <property type="entry name" value="Translin_C"/>
</dbReference>
<dbReference type="Gene3D" id="1.20.58.190">
    <property type="entry name" value="Translin, domain 1"/>
    <property type="match status" value="1"/>
</dbReference>
<dbReference type="InterPro" id="IPR002848">
    <property type="entry name" value="Translin_fam"/>
</dbReference>
<dbReference type="OrthoDB" id="829at2759"/>
<keyword evidence="4" id="KW-0963">Cytoplasm</keyword>
<dbReference type="InterPro" id="IPR036081">
    <property type="entry name" value="Translin_sf"/>
</dbReference>
<dbReference type="Gene3D" id="1.20.58.200">
    <property type="entry name" value="Translin, domain 2"/>
    <property type="match status" value="1"/>
</dbReference>
<dbReference type="PANTHER" id="PTHR10741">
    <property type="entry name" value="TRANSLIN AND TRANSLIN ASSOCIATED PROTEIN X"/>
    <property type="match status" value="1"/>
</dbReference>
<evidence type="ECO:0000256" key="4">
    <source>
        <dbReference type="ARBA" id="ARBA00022490"/>
    </source>
</evidence>
<reference evidence="8" key="3">
    <citation type="submission" date="2024-01" db="EMBL/GenBank/DDBJ databases">
        <authorList>
            <person name="Coelho M.A."/>
            <person name="David-Palma M."/>
            <person name="Shea T."/>
            <person name="Sun S."/>
            <person name="Cuomo C.A."/>
            <person name="Heitman J."/>
        </authorList>
    </citation>
    <scope>NUCLEOTIDE SEQUENCE</scope>
    <source>
        <strain evidence="8">CBS 7841</strain>
    </source>
</reference>
<dbReference type="VEuPathDB" id="FungiDB:L203_04339"/>
<dbReference type="CDD" id="cd14819">
    <property type="entry name" value="Translin"/>
    <property type="match status" value="1"/>
</dbReference>
<proteinExistence type="inferred from homology"/>
<name>A0A1E3IEP4_9TREE</name>
<evidence type="ECO:0000256" key="1">
    <source>
        <dbReference type="ARBA" id="ARBA00004123"/>
    </source>
</evidence>
<keyword evidence="5" id="KW-0694">RNA-binding</keyword>
<dbReference type="FunFam" id="1.20.58.200:FF:000002">
    <property type="entry name" value="Putative translin"/>
    <property type="match status" value="1"/>
</dbReference>
<comment type="similarity">
    <text evidence="3">Belongs to the translin family.</text>
</comment>